<dbReference type="Ensembl" id="ENSGEVT00005025357.1">
    <property type="protein sequence ID" value="ENSGEVP00005024118.1"/>
    <property type="gene ID" value="ENSGEVG00005017087.1"/>
</dbReference>
<comment type="subunit">
    <text evidence="7">Interacts with LGALS1 and laminin.</text>
</comment>
<reference evidence="11" key="2">
    <citation type="submission" date="2025-09" db="UniProtKB">
        <authorList>
            <consortium name="Ensembl"/>
        </authorList>
    </citation>
    <scope>IDENTIFICATION</scope>
</reference>
<protein>
    <recommendedName>
        <fullName evidence="8">Soluble scavenger receptor cysteine-rich domain-containing protein SSC5D</fullName>
    </recommendedName>
</protein>
<dbReference type="GO" id="GO:0016020">
    <property type="term" value="C:membrane"/>
    <property type="evidence" value="ECO:0007669"/>
    <property type="project" value="InterPro"/>
</dbReference>
<accession>A0A8C4YET6</accession>
<dbReference type="PRINTS" id="PR00258">
    <property type="entry name" value="SPERACTRCPTR"/>
</dbReference>
<sequence length="100" mass="11032">MTRCLFSWVFAESGISEMTPLQLVNGSHRCAGRVEVFHNQQWGTVCDDSWDLQDAGVVCRQLSCGTALSAPTRAHFGQGSDHIWLNNVNFALSDYPICGI</sequence>
<organism evidence="11 12">
    <name type="scientific">Gopherus evgoodei</name>
    <name type="common">Goodes thornscrub tortoise</name>
    <dbReference type="NCBI Taxonomy" id="1825980"/>
    <lineage>
        <taxon>Eukaryota</taxon>
        <taxon>Metazoa</taxon>
        <taxon>Chordata</taxon>
        <taxon>Craniata</taxon>
        <taxon>Vertebrata</taxon>
        <taxon>Euteleostomi</taxon>
        <taxon>Archelosauria</taxon>
        <taxon>Testudinata</taxon>
        <taxon>Testudines</taxon>
        <taxon>Cryptodira</taxon>
        <taxon>Durocryptodira</taxon>
        <taxon>Testudinoidea</taxon>
        <taxon>Testudinidae</taxon>
        <taxon>Gopherus</taxon>
    </lineage>
</organism>
<keyword evidence="4" id="KW-0675">Receptor</keyword>
<dbReference type="PROSITE" id="PS50287">
    <property type="entry name" value="SRCR_2"/>
    <property type="match status" value="1"/>
</dbReference>
<evidence type="ECO:0000256" key="5">
    <source>
        <dbReference type="ARBA" id="ARBA00023180"/>
    </source>
</evidence>
<evidence type="ECO:0000256" key="6">
    <source>
        <dbReference type="ARBA" id="ARBA00058074"/>
    </source>
</evidence>
<evidence type="ECO:0000313" key="11">
    <source>
        <dbReference type="Ensembl" id="ENSGEVP00005024118.1"/>
    </source>
</evidence>
<dbReference type="Gene3D" id="3.10.250.10">
    <property type="entry name" value="SRCR-like domain"/>
    <property type="match status" value="1"/>
</dbReference>
<dbReference type="InterPro" id="IPR036772">
    <property type="entry name" value="SRCR-like_dom_sf"/>
</dbReference>
<evidence type="ECO:0000256" key="7">
    <source>
        <dbReference type="ARBA" id="ARBA00064153"/>
    </source>
</evidence>
<proteinExistence type="predicted"/>
<dbReference type="PANTHER" id="PTHR19331">
    <property type="entry name" value="SCAVENGER RECEPTOR DOMAIN-CONTAINING"/>
    <property type="match status" value="1"/>
</dbReference>
<comment type="caution">
    <text evidence="9">Lacks conserved residue(s) required for the propagation of feature annotation.</text>
</comment>
<reference evidence="11" key="1">
    <citation type="submission" date="2025-08" db="UniProtKB">
        <authorList>
            <consortium name="Ensembl"/>
        </authorList>
    </citation>
    <scope>IDENTIFICATION</scope>
</reference>
<evidence type="ECO:0000313" key="12">
    <source>
        <dbReference type="Proteomes" id="UP000694390"/>
    </source>
</evidence>
<keyword evidence="2" id="KW-0677">Repeat</keyword>
<evidence type="ECO:0000256" key="3">
    <source>
        <dbReference type="ARBA" id="ARBA00023157"/>
    </source>
</evidence>
<dbReference type="FunFam" id="3.10.250.10:FF:000007">
    <property type="entry name" value="Soluble scavenger receptor cysteine-rich domain-containing protein SSC5D"/>
    <property type="match status" value="1"/>
</dbReference>
<evidence type="ECO:0000256" key="9">
    <source>
        <dbReference type="PROSITE-ProRule" id="PRU00196"/>
    </source>
</evidence>
<dbReference type="GeneTree" id="ENSGT00940000164475"/>
<dbReference type="Pfam" id="PF00530">
    <property type="entry name" value="SRCR"/>
    <property type="match status" value="1"/>
</dbReference>
<keyword evidence="1" id="KW-0732">Signal</keyword>
<keyword evidence="5" id="KW-0325">Glycoprotein</keyword>
<dbReference type="AlphaFoldDB" id="A0A8C4YET6"/>
<dbReference type="PANTHER" id="PTHR19331:SF487">
    <property type="entry name" value="SOLUBLE SCAVENGER RECEPTOR CYSTEINE-RICH DOMAIN-CONTAINING PROTEIN SSC5D"/>
    <property type="match status" value="1"/>
</dbReference>
<keyword evidence="12" id="KW-1185">Reference proteome</keyword>
<evidence type="ECO:0000256" key="1">
    <source>
        <dbReference type="ARBA" id="ARBA00022729"/>
    </source>
</evidence>
<dbReference type="Proteomes" id="UP000694390">
    <property type="component" value="Unassembled WGS sequence"/>
</dbReference>
<evidence type="ECO:0000256" key="8">
    <source>
        <dbReference type="ARBA" id="ARBA00069168"/>
    </source>
</evidence>
<dbReference type="InterPro" id="IPR001190">
    <property type="entry name" value="SRCR"/>
</dbReference>
<evidence type="ECO:0000256" key="2">
    <source>
        <dbReference type="ARBA" id="ARBA00022737"/>
    </source>
</evidence>
<comment type="function">
    <text evidence="6">Binds to extracellular matrix proteins. Binds to pathogen-associated molecular patterns (PAMPs) present on the cell walls of Gram-positive and Gram-negative bacteria and fungi, behaving as a pattern recognition receptor (PRR). Induces bacterial and fungal aggregation and subsequent inhibition of PAMP-induced cytokine release. Does not possess intrinsic bactericidal activity. May play a role in the innate defense and homeostasis of certain epithelial surfaces.</text>
</comment>
<feature type="domain" description="SRCR" evidence="10">
    <location>
        <begin position="21"/>
        <end position="100"/>
    </location>
</feature>
<dbReference type="SUPFAM" id="SSF56487">
    <property type="entry name" value="SRCR-like"/>
    <property type="match status" value="1"/>
</dbReference>
<keyword evidence="3" id="KW-1015">Disulfide bond</keyword>
<dbReference type="SMART" id="SM00202">
    <property type="entry name" value="SR"/>
    <property type="match status" value="1"/>
</dbReference>
<evidence type="ECO:0000256" key="4">
    <source>
        <dbReference type="ARBA" id="ARBA00023170"/>
    </source>
</evidence>
<evidence type="ECO:0000259" key="10">
    <source>
        <dbReference type="PROSITE" id="PS50287"/>
    </source>
</evidence>
<name>A0A8C4YET6_9SAUR</name>